<gene>
    <name evidence="2" type="ORF">BRX40_05695</name>
    <name evidence="3" type="ORF">CA257_00315</name>
</gene>
<name>A0A1L6J7V3_9SPHN</name>
<evidence type="ECO:0000313" key="2">
    <source>
        <dbReference type="EMBL" id="APR51998.1"/>
    </source>
</evidence>
<dbReference type="Proteomes" id="UP000286681">
    <property type="component" value="Unassembled WGS sequence"/>
</dbReference>
<protein>
    <submittedName>
        <fullName evidence="2">Phage portal protein</fullName>
    </submittedName>
</protein>
<dbReference type="STRING" id="93064.BRX40_05695"/>
<feature type="region of interest" description="Disordered" evidence="1">
    <location>
        <begin position="1"/>
        <end position="21"/>
    </location>
</feature>
<dbReference type="AlphaFoldDB" id="A0A1L6J7V3"/>
<accession>A0A1L6J7V3</accession>
<dbReference type="NCBIfam" id="TIGR01537">
    <property type="entry name" value="portal_HK97"/>
    <property type="match status" value="1"/>
</dbReference>
<dbReference type="InterPro" id="IPR006427">
    <property type="entry name" value="Portal_HK97"/>
</dbReference>
<organism evidence="2 4">
    <name type="scientific">Sphingomonas koreensis</name>
    <dbReference type="NCBI Taxonomy" id="93064"/>
    <lineage>
        <taxon>Bacteria</taxon>
        <taxon>Pseudomonadati</taxon>
        <taxon>Pseudomonadota</taxon>
        <taxon>Alphaproteobacteria</taxon>
        <taxon>Sphingomonadales</taxon>
        <taxon>Sphingomonadaceae</taxon>
        <taxon>Sphingomonas</taxon>
    </lineage>
</organism>
<evidence type="ECO:0000256" key="1">
    <source>
        <dbReference type="SAM" id="MobiDB-lite"/>
    </source>
</evidence>
<dbReference type="EMBL" id="QQWO01000001">
    <property type="protein sequence ID" value="RSV07970.1"/>
    <property type="molecule type" value="Genomic_DNA"/>
</dbReference>
<keyword evidence="4" id="KW-1185">Reference proteome</keyword>
<evidence type="ECO:0000313" key="3">
    <source>
        <dbReference type="EMBL" id="RSV07970.1"/>
    </source>
</evidence>
<reference evidence="2" key="1">
    <citation type="submission" date="2016-12" db="EMBL/GenBank/DDBJ databases">
        <title>Whole genome sequencing of Sphingomonas koreensis.</title>
        <authorList>
            <person name="Conlan S."/>
            <person name="Thomas P.J."/>
            <person name="Mullikin J."/>
            <person name="Palmore T.N."/>
            <person name="Frank K.M."/>
            <person name="Segre J.A."/>
        </authorList>
    </citation>
    <scope>NUCLEOTIDE SEQUENCE</scope>
    <source>
        <strain evidence="2">ABOJV</strain>
    </source>
</reference>
<reference evidence="3 5" key="3">
    <citation type="submission" date="2018-07" db="EMBL/GenBank/DDBJ databases">
        <title>Genomic and Epidemiologic Investigation of an Indolent Hospital Outbreak.</title>
        <authorList>
            <person name="Johnson R.C."/>
            <person name="Deming C."/>
            <person name="Conlan S."/>
            <person name="Zellmer C.J."/>
            <person name="Michelin A.V."/>
            <person name="Lee-Lin S."/>
            <person name="Thomas P.J."/>
            <person name="Park M."/>
            <person name="Weingarten R.A."/>
            <person name="Less J."/>
            <person name="Dekker J.P."/>
            <person name="Frank K.M."/>
            <person name="Musser K.A."/>
            <person name="Mcquiston J.R."/>
            <person name="Henderson D.K."/>
            <person name="Lau A.F."/>
            <person name="Palmore T.N."/>
            <person name="Segre J.A."/>
        </authorList>
    </citation>
    <scope>NUCLEOTIDE SEQUENCE [LARGE SCALE GENOMIC DNA]</scope>
    <source>
        <strain evidence="3 5">SK-NIH.Env10_0317</strain>
    </source>
</reference>
<dbReference type="Proteomes" id="UP000185161">
    <property type="component" value="Chromosome"/>
</dbReference>
<evidence type="ECO:0000313" key="4">
    <source>
        <dbReference type="Proteomes" id="UP000185161"/>
    </source>
</evidence>
<dbReference type="EMBL" id="CP018820">
    <property type="protein sequence ID" value="APR51998.1"/>
    <property type="molecule type" value="Genomic_DNA"/>
</dbReference>
<evidence type="ECO:0000313" key="5">
    <source>
        <dbReference type="Proteomes" id="UP000286681"/>
    </source>
</evidence>
<dbReference type="Pfam" id="PF04860">
    <property type="entry name" value="Phage_portal"/>
    <property type="match status" value="1"/>
</dbReference>
<sequence length="443" mass="48764">MTGQQSAKLSGAPEDEPTRVSVETGAALASERVDERSTLGLSTAWACIGLRSELVGSMGTGVFSRVAGGGRIARPDHWLSELLHEEPNADQTPGEFWAGQVAALDLFGNAYAEKTIVGQRVAALTPLRPDQMTVHRRDSGERFYRYRDRGRVEEMPADKVFHLRGMTFGGDVGLSPIDFGRRTISTALAADRTANGLFRRGLHHSGFMETNETKLTKEQRSDLVDIFAKFTGPDSAGKIMPLERGLKFVPLEMKPEDAELLMSRRWSVEEICRWFGMLPILIGHAAQGQTMWGSGIEQLLLGWQTLRLNPLLRKIEQATKMQLLPRSERKEVYPEFNREAVMATDSAGRAALYSAFGQNGVMDRNEMRSRENLDHRPGGEFLTVQSNLVRLDKLGEAGTASSEQQLRSSLLGLLGVQDGDLEAMIAAKVKSMLGHNGGPALED</sequence>
<dbReference type="KEGG" id="skr:BRX40_05695"/>
<proteinExistence type="predicted"/>
<reference evidence="4" key="2">
    <citation type="submission" date="2016-12" db="EMBL/GenBank/DDBJ databases">
        <title>Whole genome sequencing of Sphingomonas sp. ABOJV.</title>
        <authorList>
            <person name="Conlan S."/>
            <person name="Thomas P.J."/>
            <person name="Mullikin J."/>
            <person name="Palmore T.N."/>
            <person name="Frank K.M."/>
            <person name="Segre J.A."/>
        </authorList>
    </citation>
    <scope>NUCLEOTIDE SEQUENCE [LARGE SCALE GENOMIC DNA]</scope>
    <source>
        <strain evidence="4">ABOJV</strain>
    </source>
</reference>
<dbReference type="OrthoDB" id="7592047at2"/>
<dbReference type="InterPro" id="IPR006944">
    <property type="entry name" value="Phage/GTA_portal"/>
</dbReference>